<proteinExistence type="predicted"/>
<evidence type="ECO:0000313" key="1">
    <source>
        <dbReference type="EMBL" id="DAD70058.1"/>
    </source>
</evidence>
<organism evidence="1">
    <name type="scientific">Myoviridae sp. ct6F13</name>
    <dbReference type="NCBI Taxonomy" id="2827602"/>
    <lineage>
        <taxon>Viruses</taxon>
        <taxon>Duplodnaviria</taxon>
        <taxon>Heunggongvirae</taxon>
        <taxon>Uroviricota</taxon>
        <taxon>Caudoviricetes</taxon>
    </lineage>
</organism>
<evidence type="ECO:0008006" key="2">
    <source>
        <dbReference type="Google" id="ProtNLM"/>
    </source>
</evidence>
<reference evidence="1" key="1">
    <citation type="journal article" date="2021" name="Proc. Natl. Acad. Sci. U.S.A.">
        <title>A Catalog of Tens of Thousands of Viruses from Human Metagenomes Reveals Hidden Associations with Chronic Diseases.</title>
        <authorList>
            <person name="Tisza M.J."/>
            <person name="Buck C.B."/>
        </authorList>
    </citation>
    <scope>NUCLEOTIDE SEQUENCE</scope>
    <source>
        <strain evidence="1">Ct6F13</strain>
    </source>
</reference>
<dbReference type="EMBL" id="BK015859">
    <property type="protein sequence ID" value="DAD70058.1"/>
    <property type="molecule type" value="Genomic_DNA"/>
</dbReference>
<protein>
    <recommendedName>
        <fullName evidence="2">Tail tube protein</fullName>
    </recommendedName>
</protein>
<sequence length="218" mass="24102">MGIRKRSIQANYLKVNDMFELLGTGFTELNESPSAQTTSKRYINQVSATQSITGYEWSISFNTDQIASDKAIEYIRNIGEMLLTGADTETEYIIVDLDKKASEENKFRARKFKVAIAVDSFDDNDGELGISGTFLGQSDPIEGTFDTSTKTFEEGFTKKVVDVAYSNTGSVTEISVSGITFNDSEDKFKGVPFDLEKFTFKDNGALKTATLGSSWTIK</sequence>
<name>A0A8S5LJE1_9CAUD</name>
<accession>A0A8S5LJE1</accession>